<comment type="caution">
    <text evidence="1">The sequence shown here is derived from an EMBL/GenBank/DDBJ whole genome shotgun (WGS) entry which is preliminary data.</text>
</comment>
<dbReference type="EMBL" id="JABFOQ010000003">
    <property type="protein sequence ID" value="NOJ74711.1"/>
    <property type="molecule type" value="Genomic_DNA"/>
</dbReference>
<evidence type="ECO:0008006" key="3">
    <source>
        <dbReference type="Google" id="ProtNLM"/>
    </source>
</evidence>
<dbReference type="Gene3D" id="3.40.50.1110">
    <property type="entry name" value="SGNH hydrolase"/>
    <property type="match status" value="1"/>
</dbReference>
<keyword evidence="2" id="KW-1185">Reference proteome</keyword>
<dbReference type="InterPro" id="IPR036514">
    <property type="entry name" value="SGNH_hydro_sf"/>
</dbReference>
<reference evidence="1 2" key="1">
    <citation type="submission" date="2020-05" db="EMBL/GenBank/DDBJ databases">
        <title>Tigecycline resistant gene in Empedobacter stercoris.</title>
        <authorList>
            <person name="Chen Y."/>
            <person name="Cheng Y."/>
            <person name="Zhou K."/>
        </authorList>
    </citation>
    <scope>NUCLEOTIDE SEQUENCE [LARGE SCALE GENOMIC DNA]</scope>
    <source>
        <strain evidence="1 2">ES202</strain>
    </source>
</reference>
<protein>
    <recommendedName>
        <fullName evidence="3">SGNH/GDSL hydrolase family protein</fullName>
    </recommendedName>
</protein>
<gene>
    <name evidence="1" type="ORF">HMH06_02470</name>
</gene>
<evidence type="ECO:0000313" key="1">
    <source>
        <dbReference type="EMBL" id="NOJ74711.1"/>
    </source>
</evidence>
<dbReference type="Proteomes" id="UP000580344">
    <property type="component" value="Unassembled WGS sequence"/>
</dbReference>
<sequence length="93" mass="10429">MARLYDDIHEGIVPDTATIEGFFDDTIHMNTLGNYAIALIHYTCIFNESSVGLPNGLLQNSDYKAPSPELALYLQNMIWEVITSYERSGVVDD</sequence>
<accession>A0ABX1WJ79</accession>
<proteinExistence type="predicted"/>
<evidence type="ECO:0000313" key="2">
    <source>
        <dbReference type="Proteomes" id="UP000580344"/>
    </source>
</evidence>
<name>A0ABX1WJ79_9FLAO</name>
<organism evidence="1 2">
    <name type="scientific">Empedobacter stercoris</name>
    <dbReference type="NCBI Taxonomy" id="1628248"/>
    <lineage>
        <taxon>Bacteria</taxon>
        <taxon>Pseudomonadati</taxon>
        <taxon>Bacteroidota</taxon>
        <taxon>Flavobacteriia</taxon>
        <taxon>Flavobacteriales</taxon>
        <taxon>Weeksellaceae</taxon>
        <taxon>Empedobacter</taxon>
    </lineage>
</organism>